<evidence type="ECO:0000256" key="1">
    <source>
        <dbReference type="ARBA" id="ARBA00004418"/>
    </source>
</evidence>
<dbReference type="GO" id="GO:0042597">
    <property type="term" value="C:periplasmic space"/>
    <property type="evidence" value="ECO:0007669"/>
    <property type="project" value="UniProtKB-SubCell"/>
</dbReference>
<protein>
    <submittedName>
        <fullName evidence="6">TRAP-T family transporter, DctP (Periplasmic binding) subunit</fullName>
    </submittedName>
</protein>
<dbReference type="CDD" id="cd13666">
    <property type="entry name" value="PBP2_TRAP_DctP_like_1"/>
    <property type="match status" value="1"/>
</dbReference>
<dbReference type="OrthoDB" id="7239472at2"/>
<comment type="caution">
    <text evidence="6">The sequence shown here is derived from an EMBL/GenBank/DDBJ whole genome shotgun (WGS) entry which is preliminary data.</text>
</comment>
<dbReference type="PANTHER" id="PTHR33376">
    <property type="match status" value="1"/>
</dbReference>
<name>A3VKA2_9RHOB</name>
<evidence type="ECO:0000313" key="7">
    <source>
        <dbReference type="Proteomes" id="UP000002931"/>
    </source>
</evidence>
<organism evidence="6 7">
    <name type="scientific">Maritimibacter alkaliphilus HTCC2654</name>
    <dbReference type="NCBI Taxonomy" id="314271"/>
    <lineage>
        <taxon>Bacteria</taxon>
        <taxon>Pseudomonadati</taxon>
        <taxon>Pseudomonadota</taxon>
        <taxon>Alphaproteobacteria</taxon>
        <taxon>Rhodobacterales</taxon>
        <taxon>Roseobacteraceae</taxon>
        <taxon>Maritimibacter</taxon>
    </lineage>
</organism>
<comment type="subcellular location">
    <subcellularLocation>
        <location evidence="1">Periplasm</location>
    </subcellularLocation>
</comment>
<dbReference type="Pfam" id="PF03480">
    <property type="entry name" value="DctP"/>
    <property type="match status" value="1"/>
</dbReference>
<dbReference type="HOGENOM" id="CLU_060692_0_0_5"/>
<keyword evidence="4" id="KW-0732">Signal</keyword>
<dbReference type="PANTHER" id="PTHR33376:SF7">
    <property type="entry name" value="C4-DICARBOXYLATE-BINDING PROTEIN DCTB"/>
    <property type="match status" value="1"/>
</dbReference>
<comment type="similarity">
    <text evidence="2">Belongs to the bacterial solute-binding protein 7 family.</text>
</comment>
<keyword evidence="3" id="KW-0813">Transport</keyword>
<gene>
    <name evidence="6" type="ORF">RB2654_23633</name>
</gene>
<dbReference type="InterPro" id="IPR038404">
    <property type="entry name" value="TRAP_DctP_sf"/>
</dbReference>
<keyword evidence="5" id="KW-0574">Periplasm</keyword>
<dbReference type="RefSeq" id="WP_008327678.1">
    <property type="nucleotide sequence ID" value="NZ_AAMT01000016.1"/>
</dbReference>
<evidence type="ECO:0000256" key="4">
    <source>
        <dbReference type="ARBA" id="ARBA00022729"/>
    </source>
</evidence>
<sequence>MTLIQDFKGFSGLKGAAVAGLALGALTVGGAQAQTLRHAVGLPETSYNYDAAVAFGEAIEANTDLEMKVFALSLLSLAEMSGGIRDGLADSGFTLFPYFPAEYSEMNLPADLSLLAISDPDTKWPGPAVIGASMEYVMLNCPDCQEQLKGLNSVYLNGAAAVEYGLVCNKPVKSIADLEGLKVRTGAADQGRFADYFGAVRVALSGNEIYDALSTGNVDCSFNQGENLVGLRYIEIADHFTTGIMGSMFAGLATTMNRDTWQGLSEENRRGILTAAAVQPIVSWILNKERNISAIEEFRAAGKNVYEASAEDQEKIAEFIAQDLEVVRAEYNEKYGLENVDEKIETVTALIEKWKGLTNEIDVMEQEPFIQLYLDEIMSKVDVASYGMD</sequence>
<evidence type="ECO:0000256" key="2">
    <source>
        <dbReference type="ARBA" id="ARBA00009023"/>
    </source>
</evidence>
<reference evidence="6 7" key="1">
    <citation type="journal article" date="2010" name="J. Bacteriol.">
        <title>Genome sequences of Pelagibaca bermudensis HTCC2601T and Maritimibacter alkaliphilus HTCC2654T, the type strains of two marine Roseobacter genera.</title>
        <authorList>
            <person name="Thrash J.C."/>
            <person name="Cho J.C."/>
            <person name="Ferriera S."/>
            <person name="Johnson J."/>
            <person name="Vergin K.L."/>
            <person name="Giovannoni S.J."/>
        </authorList>
    </citation>
    <scope>NUCLEOTIDE SEQUENCE [LARGE SCALE GENOMIC DNA]</scope>
    <source>
        <strain evidence="6 7">HTCC2654</strain>
    </source>
</reference>
<dbReference type="InterPro" id="IPR018389">
    <property type="entry name" value="DctP_fam"/>
</dbReference>
<dbReference type="NCBIfam" id="NF037995">
    <property type="entry name" value="TRAP_S1"/>
    <property type="match status" value="1"/>
</dbReference>
<dbReference type="Gene3D" id="3.40.190.170">
    <property type="entry name" value="Bacterial extracellular solute-binding protein, family 7"/>
    <property type="match status" value="1"/>
</dbReference>
<dbReference type="GO" id="GO:0055085">
    <property type="term" value="P:transmembrane transport"/>
    <property type="evidence" value="ECO:0007669"/>
    <property type="project" value="InterPro"/>
</dbReference>
<keyword evidence="7" id="KW-1185">Reference proteome</keyword>
<evidence type="ECO:0000256" key="3">
    <source>
        <dbReference type="ARBA" id="ARBA00022448"/>
    </source>
</evidence>
<dbReference type="STRING" id="314271.RB2654_23633"/>
<evidence type="ECO:0000313" key="6">
    <source>
        <dbReference type="EMBL" id="EAQ11407.1"/>
    </source>
</evidence>
<dbReference type="AlphaFoldDB" id="A3VKA2"/>
<dbReference type="EMBL" id="AAMT01000016">
    <property type="protein sequence ID" value="EAQ11407.1"/>
    <property type="molecule type" value="Genomic_DNA"/>
</dbReference>
<evidence type="ECO:0000256" key="5">
    <source>
        <dbReference type="ARBA" id="ARBA00022764"/>
    </source>
</evidence>
<proteinExistence type="inferred from homology"/>
<accession>A3VKA2</accession>
<dbReference type="Proteomes" id="UP000002931">
    <property type="component" value="Unassembled WGS sequence"/>
</dbReference>